<feature type="region of interest" description="Disordered" evidence="1">
    <location>
        <begin position="1"/>
        <end position="43"/>
    </location>
</feature>
<evidence type="ECO:0000313" key="3">
    <source>
        <dbReference type="Proteomes" id="UP001201163"/>
    </source>
</evidence>
<dbReference type="Proteomes" id="UP001201163">
    <property type="component" value="Unassembled WGS sequence"/>
</dbReference>
<evidence type="ECO:0000313" key="2">
    <source>
        <dbReference type="EMBL" id="KAH8980659.1"/>
    </source>
</evidence>
<organism evidence="2 3">
    <name type="scientific">Lactarius akahatsu</name>
    <dbReference type="NCBI Taxonomy" id="416441"/>
    <lineage>
        <taxon>Eukaryota</taxon>
        <taxon>Fungi</taxon>
        <taxon>Dikarya</taxon>
        <taxon>Basidiomycota</taxon>
        <taxon>Agaricomycotina</taxon>
        <taxon>Agaricomycetes</taxon>
        <taxon>Russulales</taxon>
        <taxon>Russulaceae</taxon>
        <taxon>Lactarius</taxon>
    </lineage>
</organism>
<reference evidence="2" key="1">
    <citation type="submission" date="2022-01" db="EMBL/GenBank/DDBJ databases">
        <title>Comparative genomics reveals a dynamic genome evolution in the ectomycorrhizal milk-cap (Lactarius) mushrooms.</title>
        <authorList>
            <consortium name="DOE Joint Genome Institute"/>
            <person name="Lebreton A."/>
            <person name="Tang N."/>
            <person name="Kuo A."/>
            <person name="LaButti K."/>
            <person name="Drula E."/>
            <person name="Barry K."/>
            <person name="Clum A."/>
            <person name="Lipzen A."/>
            <person name="Mousain D."/>
            <person name="Ng V."/>
            <person name="Wang R."/>
            <person name="Wang X."/>
            <person name="Dai Y."/>
            <person name="Henrissat B."/>
            <person name="Grigoriev I.V."/>
            <person name="Guerin-Laguette A."/>
            <person name="Yu F."/>
            <person name="Martin F.M."/>
        </authorList>
    </citation>
    <scope>NUCLEOTIDE SEQUENCE</scope>
    <source>
        <strain evidence="2">QP</strain>
    </source>
</reference>
<sequence length="159" mass="17977">MRSVTRRNGQLGASASTKKGCCRVRQGVTQSRRERRRNGEREVCETSESGIGELRRACCQVHVWTLSGGAGMWWGAFGRRTVHWNAREHLNMGGKEDKMGKSVQAVFNMEIMLARRPRPLGGRISGDGGDSKRLGEQYTERQYPWTRGVPVPCRNVTWK</sequence>
<dbReference type="EMBL" id="JAKELL010000132">
    <property type="protein sequence ID" value="KAH8980659.1"/>
    <property type="molecule type" value="Genomic_DNA"/>
</dbReference>
<name>A0AAD4L6Z3_9AGAM</name>
<evidence type="ECO:0000256" key="1">
    <source>
        <dbReference type="SAM" id="MobiDB-lite"/>
    </source>
</evidence>
<protein>
    <submittedName>
        <fullName evidence="2">Uncharacterized protein</fullName>
    </submittedName>
</protein>
<proteinExistence type="predicted"/>
<comment type="caution">
    <text evidence="2">The sequence shown here is derived from an EMBL/GenBank/DDBJ whole genome shotgun (WGS) entry which is preliminary data.</text>
</comment>
<keyword evidence="3" id="KW-1185">Reference proteome</keyword>
<dbReference type="AlphaFoldDB" id="A0AAD4L6Z3"/>
<gene>
    <name evidence="2" type="ORF">EDB92DRAFT_1820474</name>
</gene>
<accession>A0AAD4L6Z3</accession>
<feature type="compositionally biased region" description="Polar residues" evidence="1">
    <location>
        <begin position="1"/>
        <end position="17"/>
    </location>
</feature>